<dbReference type="Pfam" id="PF13801">
    <property type="entry name" value="Metal_resist"/>
    <property type="match status" value="1"/>
</dbReference>
<evidence type="ECO:0000256" key="1">
    <source>
        <dbReference type="SAM" id="MobiDB-lite"/>
    </source>
</evidence>
<evidence type="ECO:0008006" key="5">
    <source>
        <dbReference type="Google" id="ProtNLM"/>
    </source>
</evidence>
<name>A0A2W5MW46_9BACT</name>
<evidence type="ECO:0000313" key="4">
    <source>
        <dbReference type="Proteomes" id="UP000249417"/>
    </source>
</evidence>
<feature type="compositionally biased region" description="Basic residues" evidence="1">
    <location>
        <begin position="137"/>
        <end position="146"/>
    </location>
</feature>
<comment type="caution">
    <text evidence="3">The sequence shown here is derived from an EMBL/GenBank/DDBJ whole genome shotgun (WGS) entry which is preliminary data.</text>
</comment>
<sequence length="161" mass="18055">MNKRMKLIFTVSLLVNILFVAAGLGMLYKFCRDVPIPPDMSPDGRHYVAMTFQNGRKDAEPLIQDVKAKRKALEEVLIADEFDEAAYEKAVDAFLDTKSDIQRHRAATMQKALEKLSGEDRKKFARNIIEGLDGGRPRKKGMHHKPPKDGIPPPAEEAGKP</sequence>
<dbReference type="EMBL" id="QFQB01000049">
    <property type="protein sequence ID" value="PZQ45442.1"/>
    <property type="molecule type" value="Genomic_DNA"/>
</dbReference>
<keyword evidence="2" id="KW-0472">Membrane</keyword>
<dbReference type="InterPro" id="IPR025961">
    <property type="entry name" value="Metal_resist"/>
</dbReference>
<feature type="region of interest" description="Disordered" evidence="1">
    <location>
        <begin position="128"/>
        <end position="161"/>
    </location>
</feature>
<reference evidence="3 4" key="1">
    <citation type="submission" date="2017-08" db="EMBL/GenBank/DDBJ databases">
        <title>Infants hospitalized years apart are colonized by the same room-sourced microbial strains.</title>
        <authorList>
            <person name="Brooks B."/>
            <person name="Olm M.R."/>
            <person name="Firek B.A."/>
            <person name="Baker R."/>
            <person name="Thomas B.C."/>
            <person name="Morowitz M.J."/>
            <person name="Banfield J.F."/>
        </authorList>
    </citation>
    <scope>NUCLEOTIDE SEQUENCE [LARGE SCALE GENOMIC DNA]</scope>
    <source>
        <strain evidence="3">S2_005_002_R2_29</strain>
    </source>
</reference>
<keyword evidence="2" id="KW-0812">Transmembrane</keyword>
<organism evidence="3 4">
    <name type="scientific">Micavibrio aeruginosavorus</name>
    <dbReference type="NCBI Taxonomy" id="349221"/>
    <lineage>
        <taxon>Bacteria</taxon>
        <taxon>Pseudomonadati</taxon>
        <taxon>Bdellovibrionota</taxon>
        <taxon>Bdellovibrionia</taxon>
        <taxon>Bdellovibrionales</taxon>
        <taxon>Pseudobdellovibrionaceae</taxon>
        <taxon>Micavibrio</taxon>
    </lineage>
</organism>
<evidence type="ECO:0000256" key="2">
    <source>
        <dbReference type="SAM" id="Phobius"/>
    </source>
</evidence>
<proteinExistence type="predicted"/>
<evidence type="ECO:0000313" key="3">
    <source>
        <dbReference type="EMBL" id="PZQ45442.1"/>
    </source>
</evidence>
<gene>
    <name evidence="3" type="ORF">DI551_07400</name>
</gene>
<dbReference type="AlphaFoldDB" id="A0A2W5MW46"/>
<protein>
    <recommendedName>
        <fullName evidence="5">Periplasmic heavy metal sensor</fullName>
    </recommendedName>
</protein>
<accession>A0A2W5MW46</accession>
<keyword evidence="2" id="KW-1133">Transmembrane helix</keyword>
<feature type="transmembrane region" description="Helical" evidence="2">
    <location>
        <begin position="7"/>
        <end position="28"/>
    </location>
</feature>
<dbReference type="Gene3D" id="1.20.120.1490">
    <property type="match status" value="1"/>
</dbReference>
<dbReference type="Proteomes" id="UP000249417">
    <property type="component" value="Unassembled WGS sequence"/>
</dbReference>